<name>A0A7W3XQ57_9BACL</name>
<dbReference type="Pfam" id="PF12733">
    <property type="entry name" value="Cadherin-like"/>
    <property type="match status" value="7"/>
</dbReference>
<dbReference type="RefSeq" id="WP_182534265.1">
    <property type="nucleotide sequence ID" value="NZ_JACJIP010000003.1"/>
</dbReference>
<dbReference type="PROSITE" id="PS51272">
    <property type="entry name" value="SLH"/>
    <property type="match status" value="3"/>
</dbReference>
<feature type="region of interest" description="Disordered" evidence="1">
    <location>
        <begin position="1006"/>
        <end position="1041"/>
    </location>
</feature>
<feature type="domain" description="SLH" evidence="3">
    <location>
        <begin position="1397"/>
        <end position="1455"/>
    </location>
</feature>
<keyword evidence="5" id="KW-1185">Reference proteome</keyword>
<comment type="caution">
    <text evidence="4">The sequence shown here is derived from an EMBL/GenBank/DDBJ whole genome shotgun (WGS) entry which is preliminary data.</text>
</comment>
<dbReference type="PANTHER" id="PTHR43308:SF5">
    <property type="entry name" value="S-LAYER PROTEIN _ PEPTIDOGLYCAN ENDO-BETA-N-ACETYLGLUCOSAMINIDASE"/>
    <property type="match status" value="1"/>
</dbReference>
<dbReference type="InterPro" id="IPR001119">
    <property type="entry name" value="SLH_dom"/>
</dbReference>
<keyword evidence="2" id="KW-0812">Transmembrane</keyword>
<dbReference type="PANTHER" id="PTHR43308">
    <property type="entry name" value="OUTER MEMBRANE PROTEIN ALPHA-RELATED"/>
    <property type="match status" value="1"/>
</dbReference>
<feature type="transmembrane region" description="Helical" evidence="2">
    <location>
        <begin position="12"/>
        <end position="31"/>
    </location>
</feature>
<proteinExistence type="predicted"/>
<accession>A0A7W3XQ57</accession>
<dbReference type="PROSITE" id="PS51257">
    <property type="entry name" value="PROKAR_LIPOPROTEIN"/>
    <property type="match status" value="1"/>
</dbReference>
<dbReference type="Pfam" id="PF00395">
    <property type="entry name" value="SLH"/>
    <property type="match status" value="3"/>
</dbReference>
<keyword evidence="2" id="KW-1133">Transmembrane helix</keyword>
<evidence type="ECO:0000313" key="4">
    <source>
        <dbReference type="EMBL" id="MBA9084183.1"/>
    </source>
</evidence>
<keyword evidence="2" id="KW-0472">Membrane</keyword>
<dbReference type="InterPro" id="IPR051465">
    <property type="entry name" value="Cell_Envelope_Struct_Comp"/>
</dbReference>
<feature type="compositionally biased region" description="Low complexity" evidence="1">
    <location>
        <begin position="1024"/>
        <end position="1035"/>
    </location>
</feature>
<dbReference type="SUPFAM" id="SSF110296">
    <property type="entry name" value="Oligoxyloglucan reducing end-specific cellobiohydrolase"/>
    <property type="match status" value="1"/>
</dbReference>
<evidence type="ECO:0000313" key="5">
    <source>
        <dbReference type="Proteomes" id="UP000567067"/>
    </source>
</evidence>
<gene>
    <name evidence="4" type="ORF">FHR92_000637</name>
</gene>
<organism evidence="4 5">
    <name type="scientific">Fontibacillus solani</name>
    <dbReference type="NCBI Taxonomy" id="1572857"/>
    <lineage>
        <taxon>Bacteria</taxon>
        <taxon>Bacillati</taxon>
        <taxon>Bacillota</taxon>
        <taxon>Bacilli</taxon>
        <taxon>Bacillales</taxon>
        <taxon>Paenibacillaceae</taxon>
        <taxon>Fontibacillus</taxon>
    </lineage>
</organism>
<dbReference type="EMBL" id="JACJIP010000003">
    <property type="protein sequence ID" value="MBA9084183.1"/>
    <property type="molecule type" value="Genomic_DNA"/>
</dbReference>
<reference evidence="4 5" key="1">
    <citation type="submission" date="2020-08" db="EMBL/GenBank/DDBJ databases">
        <title>Genomic Encyclopedia of Type Strains, Phase III (KMG-III): the genomes of soil and plant-associated and newly described type strains.</title>
        <authorList>
            <person name="Whitman W."/>
        </authorList>
    </citation>
    <scope>NUCLEOTIDE SEQUENCE [LARGE SCALE GENOMIC DNA]</scope>
    <source>
        <strain evidence="4 5">CECT 8693</strain>
    </source>
</reference>
<dbReference type="Proteomes" id="UP000567067">
    <property type="component" value="Unassembled WGS sequence"/>
</dbReference>
<evidence type="ECO:0000259" key="3">
    <source>
        <dbReference type="PROSITE" id="PS51272"/>
    </source>
</evidence>
<dbReference type="InterPro" id="IPR025883">
    <property type="entry name" value="Cadherin-like_domain"/>
</dbReference>
<feature type="domain" description="SLH" evidence="3">
    <location>
        <begin position="1326"/>
        <end position="1389"/>
    </location>
</feature>
<protein>
    <recommendedName>
        <fullName evidence="3">SLH domain-containing protein</fullName>
    </recommendedName>
</protein>
<evidence type="ECO:0000256" key="1">
    <source>
        <dbReference type="SAM" id="MobiDB-lite"/>
    </source>
</evidence>
<feature type="domain" description="SLH" evidence="3">
    <location>
        <begin position="1266"/>
        <end position="1325"/>
    </location>
</feature>
<sequence>MLGRVRKSHLRVVFTVLLSVIIVISGCFGIGDWTTKVEAAGTTWTSHAPTLLTSGLDLTAVEYHDGRWIALSINSAVTSTDQGVTWSPLNLPAMDYYDIQFTNGLWTIVGNYGRIFTSADAVNWTQQTVNASLALYGIASGNGTTVIVGDQGTLWTSTNGTTWTNRTGVAGNDFLYRVAYGNGQFVAVGGGGSIYSSPDGITWTKRDASGVDASESIFGVTYAKGVFVVSGTNSTIVTSPDGVNWTKRTSPVSGITLGAIAYGGGKFVMVGQMGTVLVSTDGLNWVQEGTSGITNEFADVAYGIGKFIAVGFGGISASQIYLSDNSQLSNLTISAGTLSPGFASGTTSYTASVAGGVSSINITPTVTDAGATVKVDGTAAVSGTAITVSLNVGSNAIPVVVTAENGVTTKTYTINVTRAAASNNANLSGLTLSAGTLSPVFASGTTSYTASVGHGVSSINVTQTVADSGATVTVNGTAAFSGTATTVSLNVGPNSIPVVVTAQDGSTKTYTITVTRSASNNADLSNLTLSSGTLSPVFTSGTTIYTASVGNGVSSVDVTPTVADSGATVTVNGTSAVSGTATTLSLNVGSNTITAVVTAADGSKKTYTITVTRSASNNADLSNLTLSVGTLSPVFASGTTSYTASVGHGVSSINVTPTVADAGATVTVNGAAVVSGTATTVPLNVGSNTITVLVTAQDGTTLKTYIITVTRTLSSNADLSNLTLSVGTLSPVFASGTTSYTASVDNSVTSIDVTPTLADAGSTVTVNGAAVVSGTATTASLVVGSNPITIVVTAADGVTTTTYTIDVSRGASDDAKIIDLVLREGTLTPAFDSNVISYTVHVANVTTAVYVTPTLSDLTSTLKLNGSTITSGDEVELALNVGSNIFKIEVTAQSGVTNTYTVTVNRADIVPANPNLSNLVISAGQLSPAFNPVVYSYSATAPYSVSQIHVIPTAADLLSVIEVNGTVISSGDMAMVSLNEGINNIIVRVTNNGLNNNYTITITRKNADQTGGGNEGSIGGGSGSSSSGSSSSSSGQNSHNTNNFLDLYMDNQLKENLATIKIDTVNGQQATTVLLDNNLISKMLLSTTDGKSIKIPVQNGSGLISVLLNGDLLTTIHSKQASLEITTEHGEYRIPAALLNLDEILSRFDGAEDALLQNVKVHIEINKVSQSSLNIGNHVNKLIAPAVDFGITLSYGNQNISIDRFQQFVQRSIPINEGIERGRVTTGVEIGKDGELLHIPTKVVQRDGKYFAVINSLHNSIYSVIENQAAFSDVTGHWAQSSIENLASRLIVNGNEEGKFQANRTISRAEFISILVRALGIHESDKTANFIDVSENDWYYDAVNIGVEYGLIQGYEKSEFRPDNQVTKQEAMVMLTKALKLAGKDVSISAEQIDIALSSLQDREQLASWAREAAAMNLQEEIVNGYQGKLAPRSNITRAETVKMIEQLLIKADLI</sequence>
<feature type="compositionally biased region" description="Gly residues" evidence="1">
    <location>
        <begin position="1010"/>
        <end position="1023"/>
    </location>
</feature>
<evidence type="ECO:0000256" key="2">
    <source>
        <dbReference type="SAM" id="Phobius"/>
    </source>
</evidence>